<gene>
    <name evidence="1" type="ORF">ACFQ1G_01275</name>
</gene>
<organism evidence="1 2">
    <name type="scientific">Salinimicrobium gaetbulicola</name>
    <dbReference type="NCBI Taxonomy" id="999702"/>
    <lineage>
        <taxon>Bacteria</taxon>
        <taxon>Pseudomonadati</taxon>
        <taxon>Bacteroidota</taxon>
        <taxon>Flavobacteriia</taxon>
        <taxon>Flavobacteriales</taxon>
        <taxon>Flavobacteriaceae</taxon>
        <taxon>Salinimicrobium</taxon>
    </lineage>
</organism>
<comment type="caution">
    <text evidence="1">The sequence shown here is derived from an EMBL/GenBank/DDBJ whole genome shotgun (WGS) entry which is preliminary data.</text>
</comment>
<reference evidence="2" key="1">
    <citation type="journal article" date="2019" name="Int. J. Syst. Evol. Microbiol.">
        <title>The Global Catalogue of Microorganisms (GCM) 10K type strain sequencing project: providing services to taxonomists for standard genome sequencing and annotation.</title>
        <authorList>
            <consortium name="The Broad Institute Genomics Platform"/>
            <consortium name="The Broad Institute Genome Sequencing Center for Infectious Disease"/>
            <person name="Wu L."/>
            <person name="Ma J."/>
        </authorList>
    </citation>
    <scope>NUCLEOTIDE SEQUENCE [LARGE SCALE GENOMIC DNA]</scope>
    <source>
        <strain evidence="2">CCUG 60898</strain>
    </source>
</reference>
<dbReference type="EMBL" id="JBHTJP010000017">
    <property type="protein sequence ID" value="MFD0975409.1"/>
    <property type="molecule type" value="Genomic_DNA"/>
</dbReference>
<evidence type="ECO:0000313" key="1">
    <source>
        <dbReference type="EMBL" id="MFD0975409.1"/>
    </source>
</evidence>
<name>A0ABW3IBL6_9FLAO</name>
<evidence type="ECO:0000313" key="2">
    <source>
        <dbReference type="Proteomes" id="UP001597100"/>
    </source>
</evidence>
<protein>
    <submittedName>
        <fullName evidence="1">Uncharacterized protein</fullName>
    </submittedName>
</protein>
<sequence>MKFNSNSSVDINTNSRISFSIRNSKGTINFYEQKNNLIGIFLNETQIGIIDKNRKVSFGGDKYSIKLKKGIIDEIMVIGFVLAYDCQYKNDKDAFVNYDWGNVAIKPIKEIDPNWTITE</sequence>
<keyword evidence="2" id="KW-1185">Reference proteome</keyword>
<proteinExistence type="predicted"/>
<accession>A0ABW3IBL6</accession>
<dbReference type="Proteomes" id="UP001597100">
    <property type="component" value="Unassembled WGS sequence"/>
</dbReference>